<dbReference type="EMBL" id="JAKZBV010000001">
    <property type="protein sequence ID" value="MCH6471566.1"/>
    <property type="molecule type" value="Genomic_DNA"/>
</dbReference>
<feature type="transmembrane region" description="Helical" evidence="1">
    <location>
        <begin position="168"/>
        <end position="188"/>
    </location>
</feature>
<keyword evidence="3" id="KW-1185">Reference proteome</keyword>
<keyword evidence="1" id="KW-0472">Membrane</keyword>
<feature type="transmembrane region" description="Helical" evidence="1">
    <location>
        <begin position="36"/>
        <end position="56"/>
    </location>
</feature>
<feature type="transmembrane region" description="Helical" evidence="1">
    <location>
        <begin position="100"/>
        <end position="118"/>
    </location>
</feature>
<comment type="caution">
    <text evidence="2">The sequence shown here is derived from an EMBL/GenBank/DDBJ whole genome shotgun (WGS) entry which is preliminary data.</text>
</comment>
<dbReference type="Pfam" id="PF17197">
    <property type="entry name" value="DUF5134"/>
    <property type="match status" value="1"/>
</dbReference>
<keyword evidence="1" id="KW-0812">Transmembrane</keyword>
<dbReference type="InterPro" id="IPR033458">
    <property type="entry name" value="DUF5134"/>
</dbReference>
<evidence type="ECO:0000256" key="1">
    <source>
        <dbReference type="SAM" id="Phobius"/>
    </source>
</evidence>
<sequence length="227" mass="23841">MTGNILIQAMVTVLAAVVAALYLPDLGKRHGARTRVNAGLHLLMAAGMAAMVWPFGRQVPPALGAAVFVAAAAVYAYQIVVPERRRSSSGLESHQHRGALLWYHFAMMAAMAWMYAAMGLSMASMQARQHIAMAMPATSMPGMGQPVPRLGDGPAGTMARSISGWPAAASWACLLLSVVALVVFAGLLLRSLTPRVSGKSGSERRRTAASVCMAAVMLLGFGLLVLP</sequence>
<feature type="transmembrane region" description="Helical" evidence="1">
    <location>
        <begin position="62"/>
        <end position="80"/>
    </location>
</feature>
<keyword evidence="1" id="KW-1133">Transmembrane helix</keyword>
<feature type="transmembrane region" description="Helical" evidence="1">
    <location>
        <begin position="6"/>
        <end position="24"/>
    </location>
</feature>
<gene>
    <name evidence="2" type="ORF">L0M17_16545</name>
</gene>
<dbReference type="RefSeq" id="WP_241055438.1">
    <property type="nucleotide sequence ID" value="NZ_JAKZBV010000001.1"/>
</dbReference>
<proteinExistence type="predicted"/>
<feature type="transmembrane region" description="Helical" evidence="1">
    <location>
        <begin position="208"/>
        <end position="226"/>
    </location>
</feature>
<dbReference type="Proteomes" id="UP001202922">
    <property type="component" value="Unassembled WGS sequence"/>
</dbReference>
<organism evidence="2 3">
    <name type="scientific">Sinomonas terrae</name>
    <dbReference type="NCBI Taxonomy" id="2908838"/>
    <lineage>
        <taxon>Bacteria</taxon>
        <taxon>Bacillati</taxon>
        <taxon>Actinomycetota</taxon>
        <taxon>Actinomycetes</taxon>
        <taxon>Micrococcales</taxon>
        <taxon>Micrococcaceae</taxon>
        <taxon>Sinomonas</taxon>
    </lineage>
</organism>
<evidence type="ECO:0000313" key="3">
    <source>
        <dbReference type="Proteomes" id="UP001202922"/>
    </source>
</evidence>
<accession>A0ABS9U4R2</accession>
<protein>
    <submittedName>
        <fullName evidence="2">DUF5134 domain-containing protein</fullName>
    </submittedName>
</protein>
<name>A0ABS9U4R2_9MICC</name>
<reference evidence="2 3" key="1">
    <citation type="submission" date="2022-03" db="EMBL/GenBank/DDBJ databases">
        <title>Sinomonas sp. isolated from a soil.</title>
        <authorList>
            <person name="Han J."/>
            <person name="Kim D.-U."/>
        </authorList>
    </citation>
    <scope>NUCLEOTIDE SEQUENCE [LARGE SCALE GENOMIC DNA]</scope>
    <source>
        <strain evidence="2 3">5-5</strain>
    </source>
</reference>
<evidence type="ECO:0000313" key="2">
    <source>
        <dbReference type="EMBL" id="MCH6471566.1"/>
    </source>
</evidence>